<sequence length="383" mass="44748">MIFLGPVFAFWQLTSKKKLAKKLGPKHRFPLLKLPRVVLLECIENLDVLEIASFSLLSKRAESIAKLIAKSIPRNLLDIRLRFGGDPKIFLRLPTDPRRVYVIDYNKGKESSEYPYVQSSRIGPKVYNFLFLEDNGNAIEKIKQMAEHICQLFRSQITGITIADESLIEWIINLQSTIRYIWIDDDVVNSVETLDRIFQNLKLTRHFRLKSIDKKIKVTKPIPCPSISIHNSYWFTLPSVLNGTNSIIRLYGSKLTPMDINTILKEWQMGTKLQNLEYLEIETSTLIDHFESAREMLEDLDLTVSVGNDGIPQTIKIDDEWILPLPQEDARYDLIRNDGMIGSFFVNLQRYRHLKVTFISFRFQVWRRSRPRQDNNNFNLMHF</sequence>
<evidence type="ECO:0000259" key="1">
    <source>
        <dbReference type="PROSITE" id="PS50181"/>
    </source>
</evidence>
<dbReference type="FunCoup" id="A8XIQ0">
    <property type="interactions" value="773"/>
</dbReference>
<reference evidence="2 3" key="2">
    <citation type="journal article" date="2011" name="PLoS Genet.">
        <title>Caenorhabditis briggsae recombinant inbred line genotypes reveal inter-strain incompatibility and the evolution of recombination.</title>
        <authorList>
            <person name="Ross J.A."/>
            <person name="Koboldt D.C."/>
            <person name="Staisch J.E."/>
            <person name="Chamberlin H.M."/>
            <person name="Gupta B.P."/>
            <person name="Miller R.D."/>
            <person name="Baird S.E."/>
            <person name="Haag E.S."/>
        </authorList>
    </citation>
    <scope>NUCLEOTIDE SEQUENCE [LARGE SCALE GENOMIC DNA]</scope>
    <source>
        <strain evidence="2 3">AF16</strain>
    </source>
</reference>
<evidence type="ECO:0000313" key="2">
    <source>
        <dbReference type="EMBL" id="CAP32525.1"/>
    </source>
</evidence>
<dbReference type="CTD" id="8574534"/>
<dbReference type="eggNOG" id="ENOG502TIVX">
    <property type="taxonomic scope" value="Eukaryota"/>
</dbReference>
<dbReference type="PANTHER" id="PTHR21503">
    <property type="entry name" value="F-BOX-CONTAINING HYPOTHETICAL PROTEIN C.ELEGANS"/>
    <property type="match status" value="1"/>
</dbReference>
<dbReference type="EMBL" id="HE600943">
    <property type="protein sequence ID" value="CAP32525.1"/>
    <property type="molecule type" value="Genomic_DNA"/>
</dbReference>
<organism evidence="2 3">
    <name type="scientific">Caenorhabditis briggsae</name>
    <dbReference type="NCBI Taxonomy" id="6238"/>
    <lineage>
        <taxon>Eukaryota</taxon>
        <taxon>Metazoa</taxon>
        <taxon>Ecdysozoa</taxon>
        <taxon>Nematoda</taxon>
        <taxon>Chromadorea</taxon>
        <taxon>Rhabditida</taxon>
        <taxon>Rhabditina</taxon>
        <taxon>Rhabditomorpha</taxon>
        <taxon>Rhabditoidea</taxon>
        <taxon>Rhabditidae</taxon>
        <taxon>Peloderinae</taxon>
        <taxon>Caenorhabditis</taxon>
    </lineage>
</organism>
<dbReference type="WormBase" id="CBG13792">
    <property type="protein sequence ID" value="CBP09443"/>
    <property type="gene ID" value="WBGene00034495"/>
</dbReference>
<feature type="domain" description="F-box" evidence="1">
    <location>
        <begin position="28"/>
        <end position="76"/>
    </location>
</feature>
<evidence type="ECO:0000313" key="4">
    <source>
        <dbReference type="WormBase" id="CBG13792"/>
    </source>
</evidence>
<dbReference type="RefSeq" id="XP_002632538.1">
    <property type="nucleotide sequence ID" value="XM_002632492.1"/>
</dbReference>
<evidence type="ECO:0000313" key="3">
    <source>
        <dbReference type="Proteomes" id="UP000008549"/>
    </source>
</evidence>
<dbReference type="InParanoid" id="A8XIQ0"/>
<dbReference type="InterPro" id="IPR001810">
    <property type="entry name" value="F-box_dom"/>
</dbReference>
<dbReference type="PROSITE" id="PS50181">
    <property type="entry name" value="FBOX"/>
    <property type="match status" value="1"/>
</dbReference>
<dbReference type="Proteomes" id="UP000008549">
    <property type="component" value="Unassembled WGS sequence"/>
</dbReference>
<protein>
    <submittedName>
        <fullName evidence="2">Protein CBG13792</fullName>
    </submittedName>
</protein>
<accession>A8XIQ0</accession>
<dbReference type="Pfam" id="PF00646">
    <property type="entry name" value="F-box"/>
    <property type="match status" value="1"/>
</dbReference>
<dbReference type="GeneID" id="8574534"/>
<reference evidence="2 3" key="1">
    <citation type="journal article" date="2003" name="PLoS Biol.">
        <title>The genome sequence of Caenorhabditis briggsae: a platform for comparative genomics.</title>
        <authorList>
            <person name="Stein L.D."/>
            <person name="Bao Z."/>
            <person name="Blasiar D."/>
            <person name="Blumenthal T."/>
            <person name="Brent M.R."/>
            <person name="Chen N."/>
            <person name="Chinwalla A."/>
            <person name="Clarke L."/>
            <person name="Clee C."/>
            <person name="Coghlan A."/>
            <person name="Coulson A."/>
            <person name="D'Eustachio P."/>
            <person name="Fitch D.H."/>
            <person name="Fulton L.A."/>
            <person name="Fulton R.E."/>
            <person name="Griffiths-Jones S."/>
            <person name="Harris T.W."/>
            <person name="Hillier L.W."/>
            <person name="Kamath R."/>
            <person name="Kuwabara P.E."/>
            <person name="Mardis E.R."/>
            <person name="Marra M.A."/>
            <person name="Miner T.L."/>
            <person name="Minx P."/>
            <person name="Mullikin J.C."/>
            <person name="Plumb R.W."/>
            <person name="Rogers J."/>
            <person name="Schein J.E."/>
            <person name="Sohrmann M."/>
            <person name="Spieth J."/>
            <person name="Stajich J.E."/>
            <person name="Wei C."/>
            <person name="Willey D."/>
            <person name="Wilson R.K."/>
            <person name="Durbin R."/>
            <person name="Waterston R.H."/>
        </authorList>
    </citation>
    <scope>NUCLEOTIDE SEQUENCE [LARGE SCALE GENOMIC DNA]</scope>
    <source>
        <strain evidence="2 3">AF16</strain>
    </source>
</reference>
<gene>
    <name evidence="2 4" type="ORF">CBG13792</name>
    <name evidence="2" type="ORF">CBG_13792</name>
</gene>
<keyword evidence="3" id="KW-1185">Reference proteome</keyword>
<proteinExistence type="predicted"/>
<dbReference type="AlphaFoldDB" id="A8XIQ0"/>
<dbReference type="OMA" id="STIRYIW"/>
<dbReference type="HOGENOM" id="CLU_039220_0_0_1"/>
<dbReference type="KEGG" id="cbr:CBG_13792"/>
<name>A8XIQ0_CAEBR</name>
<dbReference type="PANTHER" id="PTHR21503:SF8">
    <property type="entry name" value="F-BOX ASSOCIATED DOMAIN-CONTAINING PROTEIN-RELATED"/>
    <property type="match status" value="1"/>
</dbReference>
<dbReference type="InterPro" id="IPR012885">
    <property type="entry name" value="F-box_Sdz-33"/>
</dbReference>
<dbReference type="Pfam" id="PF07735">
    <property type="entry name" value="FBA_2"/>
    <property type="match status" value="1"/>
</dbReference>